<dbReference type="RefSeq" id="WP_002795424.1">
    <property type="nucleotide sequence ID" value="NZ_HE973721.1"/>
</dbReference>
<protein>
    <submittedName>
        <fullName evidence="2">Uncharacterized protein</fullName>
    </submittedName>
</protein>
<dbReference type="Proteomes" id="UP000004775">
    <property type="component" value="Unassembled WGS sequence"/>
</dbReference>
<dbReference type="EMBL" id="CAIO01000334">
    <property type="protein sequence ID" value="CCI26502.1"/>
    <property type="molecule type" value="Genomic_DNA"/>
</dbReference>
<dbReference type="HOGENOM" id="CLU_462166_0_0_3"/>
<evidence type="ECO:0000313" key="3">
    <source>
        <dbReference type="Proteomes" id="UP000004775"/>
    </source>
</evidence>
<proteinExistence type="predicted"/>
<gene>
    <name evidence="2" type="ORF">MICAH_40009</name>
</gene>
<sequence>MTVSVHLPSSEEGKRFCEFFVHRFYFIEAPADYEVKPEWKTISAYPIEHRNLWNRFLDPDTLIGVSFGSTSHYAVIDIDRGSPYHPHNNEAAFKDLLGAYEDVGFNDHLIVQSSWSEGIHIYFPLPRSVPTHKLAVMMKLTAIRAGFVVKDGTLEIFPNAKPYNKEHPTPYKAHRLPLQVGSYLLDRNYDPYSDSIKTFLDQAERAAEAQDIELIETAIEAAHQAKAFRHIKGDGSKAAAFAKDLKEQIEEGWTDFGQTNDLLRIIGTYGRVFEGLEGKALADYIATTAQGLPGCREFCRHQHHIGNRAKEWARCIEKFYYPYGSDPVRVGTFGEMVEKGAKENKVNEERQMSAIDRIKQGVESIKEKLAEIPERVGEMKEMLINAIKDLFGVRPSDQTLSRYREFWHPNFLREVEIIILEETPQEDTLDIEPEAPPADAPQEGTSPDILQPETLSEEGHSLCHTPPAVAQQNEQSAESLNPLPEERPSLYATPPLYMKVKAWASGQVRLIYQGNSVFNTVEIEGEKRAKIQSISQNQQVIITDQTHSSFLFYQDDEENLLVYVKPLNNDESWLTGIPVLAKYLQLAPDG</sequence>
<evidence type="ECO:0000313" key="2">
    <source>
        <dbReference type="EMBL" id="CCI26502.1"/>
    </source>
</evidence>
<accession>I4HWS8</accession>
<name>I4HWS8_MICAE</name>
<reference evidence="2 3" key="1">
    <citation type="submission" date="2012-04" db="EMBL/GenBank/DDBJ databases">
        <authorList>
            <person name="Genoscope - CEA"/>
        </authorList>
    </citation>
    <scope>NUCLEOTIDE SEQUENCE [LARGE SCALE GENOMIC DNA]</scope>
    <source>
        <strain evidence="2 3">9809</strain>
    </source>
</reference>
<comment type="caution">
    <text evidence="2">The sequence shown here is derived from an EMBL/GenBank/DDBJ whole genome shotgun (WGS) entry which is preliminary data.</text>
</comment>
<feature type="region of interest" description="Disordered" evidence="1">
    <location>
        <begin position="429"/>
        <end position="464"/>
    </location>
</feature>
<evidence type="ECO:0000256" key="1">
    <source>
        <dbReference type="SAM" id="MobiDB-lite"/>
    </source>
</evidence>
<dbReference type="AlphaFoldDB" id="I4HWS8"/>
<organism evidence="2 3">
    <name type="scientific">Microcystis aeruginosa PCC 9809</name>
    <dbReference type="NCBI Taxonomy" id="1160285"/>
    <lineage>
        <taxon>Bacteria</taxon>
        <taxon>Bacillati</taxon>
        <taxon>Cyanobacteriota</taxon>
        <taxon>Cyanophyceae</taxon>
        <taxon>Oscillatoriophycideae</taxon>
        <taxon>Chroococcales</taxon>
        <taxon>Microcystaceae</taxon>
        <taxon>Microcystis</taxon>
    </lineage>
</organism>